<dbReference type="AlphaFoldDB" id="A0A5C3N311"/>
<dbReference type="GO" id="GO:0000981">
    <property type="term" value="F:DNA-binding transcription factor activity, RNA polymerase II-specific"/>
    <property type="evidence" value="ECO:0007669"/>
    <property type="project" value="InterPro"/>
</dbReference>
<feature type="domain" description="Zn(2)-C6 fungal-type" evidence="7">
    <location>
        <begin position="29"/>
        <end position="62"/>
    </location>
</feature>
<dbReference type="Proteomes" id="UP000305948">
    <property type="component" value="Unassembled WGS sequence"/>
</dbReference>
<protein>
    <recommendedName>
        <fullName evidence="7">Zn(2)-C6 fungal-type domain-containing protein</fullName>
    </recommendedName>
</protein>
<keyword evidence="4" id="KW-0804">Transcription</keyword>
<dbReference type="GO" id="GO:0008270">
    <property type="term" value="F:zinc ion binding"/>
    <property type="evidence" value="ECO:0007669"/>
    <property type="project" value="InterPro"/>
</dbReference>
<dbReference type="InterPro" id="IPR001138">
    <property type="entry name" value="Zn2Cys6_DnaBD"/>
</dbReference>
<dbReference type="SUPFAM" id="SSF57701">
    <property type="entry name" value="Zn2/Cys6 DNA-binding domain"/>
    <property type="match status" value="1"/>
</dbReference>
<dbReference type="GO" id="GO:0005634">
    <property type="term" value="C:nucleus"/>
    <property type="evidence" value="ECO:0007669"/>
    <property type="project" value="UniProtKB-SubCell"/>
</dbReference>
<feature type="compositionally biased region" description="Polar residues" evidence="6">
    <location>
        <begin position="621"/>
        <end position="631"/>
    </location>
</feature>
<evidence type="ECO:0000259" key="7">
    <source>
        <dbReference type="PROSITE" id="PS50048"/>
    </source>
</evidence>
<dbReference type="EMBL" id="ML213511">
    <property type="protein sequence ID" value="TFK51432.1"/>
    <property type="molecule type" value="Genomic_DNA"/>
</dbReference>
<dbReference type="InterPro" id="IPR007219">
    <property type="entry name" value="XnlR_reg_dom"/>
</dbReference>
<keyword evidence="2" id="KW-0479">Metal-binding</keyword>
<dbReference type="CDD" id="cd00067">
    <property type="entry name" value="GAL4"/>
    <property type="match status" value="1"/>
</dbReference>
<dbReference type="Pfam" id="PF00172">
    <property type="entry name" value="Zn_clus"/>
    <property type="match status" value="1"/>
</dbReference>
<name>A0A5C3N311_9AGAM</name>
<dbReference type="InterPro" id="IPR036864">
    <property type="entry name" value="Zn2-C6_fun-type_DNA-bd_sf"/>
</dbReference>
<dbReference type="SMART" id="SM00066">
    <property type="entry name" value="GAL4"/>
    <property type="match status" value="1"/>
</dbReference>
<dbReference type="PROSITE" id="PS00463">
    <property type="entry name" value="ZN2_CY6_FUNGAL_1"/>
    <property type="match status" value="1"/>
</dbReference>
<evidence type="ECO:0000256" key="1">
    <source>
        <dbReference type="ARBA" id="ARBA00004123"/>
    </source>
</evidence>
<keyword evidence="3" id="KW-0805">Transcription regulation</keyword>
<feature type="compositionally biased region" description="Polar residues" evidence="6">
    <location>
        <begin position="85"/>
        <end position="107"/>
    </location>
</feature>
<evidence type="ECO:0000256" key="5">
    <source>
        <dbReference type="ARBA" id="ARBA00023242"/>
    </source>
</evidence>
<dbReference type="GO" id="GO:0003677">
    <property type="term" value="F:DNA binding"/>
    <property type="evidence" value="ECO:0007669"/>
    <property type="project" value="InterPro"/>
</dbReference>
<organism evidence="8 9">
    <name type="scientific">Heliocybe sulcata</name>
    <dbReference type="NCBI Taxonomy" id="5364"/>
    <lineage>
        <taxon>Eukaryota</taxon>
        <taxon>Fungi</taxon>
        <taxon>Dikarya</taxon>
        <taxon>Basidiomycota</taxon>
        <taxon>Agaricomycotina</taxon>
        <taxon>Agaricomycetes</taxon>
        <taxon>Gloeophyllales</taxon>
        <taxon>Gloeophyllaceae</taxon>
        <taxon>Heliocybe</taxon>
    </lineage>
</organism>
<keyword evidence="9" id="KW-1185">Reference proteome</keyword>
<evidence type="ECO:0000256" key="4">
    <source>
        <dbReference type="ARBA" id="ARBA00023163"/>
    </source>
</evidence>
<dbReference type="OrthoDB" id="2399539at2759"/>
<keyword evidence="5" id="KW-0539">Nucleus</keyword>
<evidence type="ECO:0000256" key="6">
    <source>
        <dbReference type="SAM" id="MobiDB-lite"/>
    </source>
</evidence>
<feature type="region of interest" description="Disordered" evidence="6">
    <location>
        <begin position="601"/>
        <end position="633"/>
    </location>
</feature>
<evidence type="ECO:0000256" key="3">
    <source>
        <dbReference type="ARBA" id="ARBA00023015"/>
    </source>
</evidence>
<evidence type="ECO:0000256" key="2">
    <source>
        <dbReference type="ARBA" id="ARBA00022723"/>
    </source>
</evidence>
<dbReference type="Gene3D" id="4.10.240.10">
    <property type="entry name" value="Zn(2)-C6 fungal-type DNA-binding domain"/>
    <property type="match status" value="1"/>
</dbReference>
<dbReference type="STRING" id="5364.A0A5C3N311"/>
<proteinExistence type="predicted"/>
<comment type="subcellular location">
    <subcellularLocation>
        <location evidence="1">Nucleus</location>
    </subcellularLocation>
</comment>
<dbReference type="SMART" id="SM00906">
    <property type="entry name" value="Fungal_trans"/>
    <property type="match status" value="1"/>
</dbReference>
<evidence type="ECO:0000313" key="8">
    <source>
        <dbReference type="EMBL" id="TFK51432.1"/>
    </source>
</evidence>
<dbReference type="PROSITE" id="PS50048">
    <property type="entry name" value="ZN2_CY6_FUNGAL_2"/>
    <property type="match status" value="1"/>
</dbReference>
<gene>
    <name evidence="8" type="ORF">OE88DRAFT_1659456</name>
</gene>
<sequence>MDPQSPATVGLAVGPLHTAPIHTKRGSVACKRCRRAKTKCLHAGKPPCRSCSEAGLAATCVFPPKGTSFIDRAPSRRVKREPTDGNASGPSSRALSGPSEQGPSDNGSPRVAANGRGESREWSNSPIGTVEEILPPQELIEEACDIFFVRINQCAFLHKPTLIARLRNPARVVSPVLVYAICAVAYRFSPGLVQFCGSCKRPPSYFGERGRALLFEALGEPTLEACQAAYLLGIADWGACKGKRSWMIMGIAARMAFLLGLHKEETHAVPPTAPRDHIIAAEEARRTFWTLYVNDRSSSSGGCRPSAILASEVSARLPCDEDSFAFGTPTPPYYLQEFHNPPLATNGSPVDMGMMAYMVQVSELWGRAARRACNSDRLQKEKYPPWDIQSEYSILKADLGYWKNQLPGRQQYSRGNLSVYYQRGLETAFTWNHVVHKAAEVILRRAYLPYIIRALAPETSGLSLDSLDAPWQGDGTPAPHFWVQCGKEMFYAAIDLLTVVMDFTTMTHYSGLSPHLGFSTFLGAATLMYAWRWPWLFPERSVEVPQLVLASTDILATMTPTWPMARHWVKLLRRPVGKRIDEAVQDEIATDQREGIYRQATSLDEDGSGHSGDEMAMSVSGPRSPNGTSPGTPGALHTLAMAAAESVVEGPPPLQGQPPLGMIHPSGPVHPPMVHMAAHVPPPPHQQGQDFASYSLLGPHSEMPFGDPSGHQSFNDVLAFMEGAEQWPYPPQAS</sequence>
<dbReference type="InterPro" id="IPR050815">
    <property type="entry name" value="TF_fung"/>
</dbReference>
<dbReference type="PANTHER" id="PTHR47338:SF5">
    <property type="entry name" value="ZN(II)2CYS6 TRANSCRIPTION FACTOR (EUROFUNG)"/>
    <property type="match status" value="1"/>
</dbReference>
<dbReference type="Pfam" id="PF04082">
    <property type="entry name" value="Fungal_trans"/>
    <property type="match status" value="1"/>
</dbReference>
<dbReference type="CDD" id="cd12148">
    <property type="entry name" value="fungal_TF_MHR"/>
    <property type="match status" value="1"/>
</dbReference>
<feature type="region of interest" description="Disordered" evidence="6">
    <location>
        <begin position="71"/>
        <end position="124"/>
    </location>
</feature>
<evidence type="ECO:0000313" key="9">
    <source>
        <dbReference type="Proteomes" id="UP000305948"/>
    </source>
</evidence>
<accession>A0A5C3N311</accession>
<dbReference type="GO" id="GO:0006351">
    <property type="term" value="P:DNA-templated transcription"/>
    <property type="evidence" value="ECO:0007669"/>
    <property type="project" value="InterPro"/>
</dbReference>
<dbReference type="PANTHER" id="PTHR47338">
    <property type="entry name" value="ZN(II)2CYS6 TRANSCRIPTION FACTOR (EUROFUNG)-RELATED"/>
    <property type="match status" value="1"/>
</dbReference>
<reference evidence="8 9" key="1">
    <citation type="journal article" date="2019" name="Nat. Ecol. Evol.">
        <title>Megaphylogeny resolves global patterns of mushroom evolution.</title>
        <authorList>
            <person name="Varga T."/>
            <person name="Krizsan K."/>
            <person name="Foldi C."/>
            <person name="Dima B."/>
            <person name="Sanchez-Garcia M."/>
            <person name="Sanchez-Ramirez S."/>
            <person name="Szollosi G.J."/>
            <person name="Szarkandi J.G."/>
            <person name="Papp V."/>
            <person name="Albert L."/>
            <person name="Andreopoulos W."/>
            <person name="Angelini C."/>
            <person name="Antonin V."/>
            <person name="Barry K.W."/>
            <person name="Bougher N.L."/>
            <person name="Buchanan P."/>
            <person name="Buyck B."/>
            <person name="Bense V."/>
            <person name="Catcheside P."/>
            <person name="Chovatia M."/>
            <person name="Cooper J."/>
            <person name="Damon W."/>
            <person name="Desjardin D."/>
            <person name="Finy P."/>
            <person name="Geml J."/>
            <person name="Haridas S."/>
            <person name="Hughes K."/>
            <person name="Justo A."/>
            <person name="Karasinski D."/>
            <person name="Kautmanova I."/>
            <person name="Kiss B."/>
            <person name="Kocsube S."/>
            <person name="Kotiranta H."/>
            <person name="LaButti K.M."/>
            <person name="Lechner B.E."/>
            <person name="Liimatainen K."/>
            <person name="Lipzen A."/>
            <person name="Lukacs Z."/>
            <person name="Mihaltcheva S."/>
            <person name="Morgado L.N."/>
            <person name="Niskanen T."/>
            <person name="Noordeloos M.E."/>
            <person name="Ohm R.A."/>
            <person name="Ortiz-Santana B."/>
            <person name="Ovrebo C."/>
            <person name="Racz N."/>
            <person name="Riley R."/>
            <person name="Savchenko A."/>
            <person name="Shiryaev A."/>
            <person name="Soop K."/>
            <person name="Spirin V."/>
            <person name="Szebenyi C."/>
            <person name="Tomsovsky M."/>
            <person name="Tulloss R.E."/>
            <person name="Uehling J."/>
            <person name="Grigoriev I.V."/>
            <person name="Vagvolgyi C."/>
            <person name="Papp T."/>
            <person name="Martin F.M."/>
            <person name="Miettinen O."/>
            <person name="Hibbett D.S."/>
            <person name="Nagy L.G."/>
        </authorList>
    </citation>
    <scope>NUCLEOTIDE SEQUENCE [LARGE SCALE GENOMIC DNA]</scope>
    <source>
        <strain evidence="8 9">OMC1185</strain>
    </source>
</reference>